<dbReference type="GO" id="GO:0003824">
    <property type="term" value="F:catalytic activity"/>
    <property type="evidence" value="ECO:0007669"/>
    <property type="project" value="InterPro"/>
</dbReference>
<dbReference type="InterPro" id="IPR025202">
    <property type="entry name" value="PLD-like_dom"/>
</dbReference>
<dbReference type="PROSITE" id="PS50035">
    <property type="entry name" value="PLD"/>
    <property type="match status" value="1"/>
</dbReference>
<protein>
    <recommendedName>
        <fullName evidence="1">PLD phosphodiesterase domain-containing protein</fullName>
    </recommendedName>
</protein>
<evidence type="ECO:0000313" key="3">
    <source>
        <dbReference type="Proteomes" id="UP000000644"/>
    </source>
</evidence>
<dbReference type="HOGENOM" id="CLU_986435_0_0_4"/>
<geneLocation type="plasmid" evidence="2 3">
    <name>pPNAP03</name>
</geneLocation>
<dbReference type="OrthoDB" id="9149472at2"/>
<gene>
    <name evidence="2" type="ordered locus">Pnap_4914</name>
</gene>
<dbReference type="InterPro" id="IPR001736">
    <property type="entry name" value="PLipase_D/transphosphatidylase"/>
</dbReference>
<keyword evidence="2" id="KW-0614">Plasmid</keyword>
<organism evidence="2 3">
    <name type="scientific">Polaromonas naphthalenivorans (strain CJ2)</name>
    <dbReference type="NCBI Taxonomy" id="365044"/>
    <lineage>
        <taxon>Bacteria</taxon>
        <taxon>Pseudomonadati</taxon>
        <taxon>Pseudomonadota</taxon>
        <taxon>Betaproteobacteria</taxon>
        <taxon>Burkholderiales</taxon>
        <taxon>Comamonadaceae</taxon>
        <taxon>Polaromonas</taxon>
    </lineage>
</organism>
<evidence type="ECO:0000313" key="2">
    <source>
        <dbReference type="EMBL" id="ABM39978.1"/>
    </source>
</evidence>
<dbReference type="RefSeq" id="WP_011798349.1">
    <property type="nucleotide sequence ID" value="NC_008759.1"/>
</dbReference>
<name>A1VWF0_POLNA</name>
<sequence length="282" mass="30630">MPQLDSTFAVLAKHSELLEPVLGLASKGLLRGPTSLGSLAGRAGISLAKLPELARALRAGAGAAVFSEASMGQWHLSCSPAVAADLALMLRGLNVYRQRVHEDRDRVTAVISKPAEPSQFTGTLEKTLEGFRGLETTAEALIDLAHRAQRRFTVMSPFVDSSGLDRLVVLFGETGPAVRRELITRRPFDVAVAPRLPELQALGVQVYDFRIAQERAGRNETFHAKAVRVDEDECYVGSSNMNEWSFHYSLELGFNVKGRAANRISQVLDAVIEVSAVVHLAT</sequence>
<proteinExistence type="predicted"/>
<keyword evidence="3" id="KW-1185">Reference proteome</keyword>
<dbReference type="Proteomes" id="UP000000644">
    <property type="component" value="Plasmid pPNAP03"/>
</dbReference>
<dbReference type="GO" id="GO:0006793">
    <property type="term" value="P:phosphorus metabolic process"/>
    <property type="evidence" value="ECO:0007669"/>
    <property type="project" value="UniProtKB-ARBA"/>
</dbReference>
<dbReference type="CDD" id="cd00138">
    <property type="entry name" value="PLDc_SF"/>
    <property type="match status" value="1"/>
</dbReference>
<feature type="domain" description="PLD phosphodiesterase" evidence="1">
    <location>
        <begin position="218"/>
        <end position="245"/>
    </location>
</feature>
<dbReference type="Gene3D" id="3.30.870.10">
    <property type="entry name" value="Endonuclease Chain A"/>
    <property type="match status" value="1"/>
</dbReference>
<dbReference type="AlphaFoldDB" id="A1VWF0"/>
<accession>A1VWF0</accession>
<dbReference type="EMBL" id="CP000532">
    <property type="protein sequence ID" value="ABM39978.1"/>
    <property type="molecule type" value="Genomic_DNA"/>
</dbReference>
<reference evidence="3" key="1">
    <citation type="journal article" date="2009" name="Environ. Microbiol.">
        <title>The genome of Polaromonas naphthalenivorans strain CJ2, isolated from coal tar-contaminated sediment, reveals physiological and metabolic versatility and evolution through extensive horizontal gene transfer.</title>
        <authorList>
            <person name="Yagi J.M."/>
            <person name="Sims D."/>
            <person name="Brettin T."/>
            <person name="Bruce D."/>
            <person name="Madsen E.L."/>
        </authorList>
    </citation>
    <scope>NUCLEOTIDE SEQUENCE [LARGE SCALE GENOMIC DNA]</scope>
    <source>
        <strain evidence="3">CJ2</strain>
        <plasmid evidence="3">Plasmid pPNAP03</plasmid>
    </source>
</reference>
<dbReference type="SUPFAM" id="SSF56024">
    <property type="entry name" value="Phospholipase D/nuclease"/>
    <property type="match status" value="1"/>
</dbReference>
<dbReference type="Pfam" id="PF13091">
    <property type="entry name" value="PLDc_2"/>
    <property type="match status" value="1"/>
</dbReference>
<dbReference type="KEGG" id="pna:Pnap_4914"/>
<evidence type="ECO:0000259" key="1">
    <source>
        <dbReference type="PROSITE" id="PS50035"/>
    </source>
</evidence>